<protein>
    <submittedName>
        <fullName evidence="6">Tetratricopeptide repeat protein</fullName>
    </submittedName>
</protein>
<dbReference type="Pfam" id="PF07719">
    <property type="entry name" value="TPR_2"/>
    <property type="match status" value="1"/>
</dbReference>
<dbReference type="SUPFAM" id="SSF48452">
    <property type="entry name" value="TPR-like"/>
    <property type="match status" value="1"/>
</dbReference>
<comment type="caution">
    <text evidence="6">The sequence shown here is derived from an EMBL/GenBank/DDBJ whole genome shotgun (WGS) entry which is preliminary data.</text>
</comment>
<dbReference type="Pfam" id="PF13432">
    <property type="entry name" value="TPR_16"/>
    <property type="match status" value="1"/>
</dbReference>
<dbReference type="SUPFAM" id="SSF81901">
    <property type="entry name" value="HCP-like"/>
    <property type="match status" value="1"/>
</dbReference>
<name>A0ABR8YN07_9CLOT</name>
<dbReference type="EMBL" id="JACSQB010000007">
    <property type="protein sequence ID" value="MBD8045576.1"/>
    <property type="molecule type" value="Genomic_DNA"/>
</dbReference>
<evidence type="ECO:0000256" key="3">
    <source>
        <dbReference type="PROSITE-ProRule" id="PRU00339"/>
    </source>
</evidence>
<sequence>MEKSKKNYMKAMDYYSEGNFEKALIYCEKSLELGRGNSAALNLKGLLYYLKGDLEEARNQWKINYRLNNDDVARKYLEDSSKDRENLKLFNQGKSKFTQLKIKEALELFKSCEKSHFNFIDLNNYLAQCYIKLGQYSNAEKHANEVLKIDKNNKMAIETMKLMDDLGVIKKKKKYYNKVLIISSFLLVLLVLISTYTFINIYKNKKSLPAKQTVSKENNEKHQLNIKEEKQEEKDKNNIEDNKKEENKFPFEELKLNMDNNKYNDIIKILKEYKNKISNDNEKQMYVKAWKFINNEAVQSYYDRAEEFRDKGDYKNSIKELEKIYEFSEGNYLHEHIIYMLGVSYEKESDITTAIKYYEIYANKFPMGDYIENAIYNLAILNENINVEKSKKYANEIINKFPNSQFNNS</sequence>
<evidence type="ECO:0000256" key="5">
    <source>
        <dbReference type="SAM" id="Phobius"/>
    </source>
</evidence>
<feature type="transmembrane region" description="Helical" evidence="5">
    <location>
        <begin position="179"/>
        <end position="199"/>
    </location>
</feature>
<accession>A0ABR8YN07</accession>
<feature type="non-terminal residue" evidence="6">
    <location>
        <position position="409"/>
    </location>
</feature>
<feature type="repeat" description="TPR" evidence="3">
    <location>
        <begin position="120"/>
        <end position="153"/>
    </location>
</feature>
<dbReference type="PROSITE" id="PS50005">
    <property type="entry name" value="TPR"/>
    <property type="match status" value="1"/>
</dbReference>
<keyword evidence="1" id="KW-0677">Repeat</keyword>
<dbReference type="Pfam" id="PF13174">
    <property type="entry name" value="TPR_6"/>
    <property type="match status" value="2"/>
</dbReference>
<reference evidence="6 7" key="1">
    <citation type="submission" date="2020-08" db="EMBL/GenBank/DDBJ databases">
        <title>A Genomic Blueprint of the Chicken Gut Microbiome.</title>
        <authorList>
            <person name="Gilroy R."/>
            <person name="Ravi A."/>
            <person name="Getino M."/>
            <person name="Pursley I."/>
            <person name="Horton D.L."/>
            <person name="Alikhan N.-F."/>
            <person name="Baker D."/>
            <person name="Gharbi K."/>
            <person name="Hall N."/>
            <person name="Watson M."/>
            <person name="Adriaenssens E.M."/>
            <person name="Foster-Nyarko E."/>
            <person name="Jarju S."/>
            <person name="Secka A."/>
            <person name="Antonio M."/>
            <person name="Oren A."/>
            <person name="Chaudhuri R."/>
            <person name="La Ragione R.M."/>
            <person name="Hildebrand F."/>
            <person name="Pallen M.J."/>
        </authorList>
    </citation>
    <scope>NUCLEOTIDE SEQUENCE [LARGE SCALE GENOMIC DNA]</scope>
    <source>
        <strain evidence="6 7">N37</strain>
    </source>
</reference>
<dbReference type="InterPro" id="IPR011990">
    <property type="entry name" value="TPR-like_helical_dom_sf"/>
</dbReference>
<evidence type="ECO:0000256" key="1">
    <source>
        <dbReference type="ARBA" id="ARBA00022737"/>
    </source>
</evidence>
<keyword evidence="7" id="KW-1185">Reference proteome</keyword>
<dbReference type="Gene3D" id="1.25.40.10">
    <property type="entry name" value="Tetratricopeptide repeat domain"/>
    <property type="match status" value="3"/>
</dbReference>
<evidence type="ECO:0000256" key="2">
    <source>
        <dbReference type="ARBA" id="ARBA00022803"/>
    </source>
</evidence>
<dbReference type="InterPro" id="IPR013105">
    <property type="entry name" value="TPR_2"/>
</dbReference>
<dbReference type="Proteomes" id="UP000627166">
    <property type="component" value="Unassembled WGS sequence"/>
</dbReference>
<dbReference type="RefSeq" id="WP_191738496.1">
    <property type="nucleotide sequence ID" value="NZ_JACSQB010000007.1"/>
</dbReference>
<proteinExistence type="predicted"/>
<keyword evidence="5" id="KW-0472">Membrane</keyword>
<evidence type="ECO:0000256" key="4">
    <source>
        <dbReference type="SAM" id="MobiDB-lite"/>
    </source>
</evidence>
<evidence type="ECO:0000313" key="6">
    <source>
        <dbReference type="EMBL" id="MBD8045576.1"/>
    </source>
</evidence>
<dbReference type="InterPro" id="IPR019734">
    <property type="entry name" value="TPR_rpt"/>
</dbReference>
<keyword evidence="5" id="KW-1133">Transmembrane helix</keyword>
<gene>
    <name evidence="6" type="ORF">H9637_00715</name>
</gene>
<keyword evidence="5" id="KW-0812">Transmembrane</keyword>
<keyword evidence="2 3" id="KW-0802">TPR repeat</keyword>
<evidence type="ECO:0000313" key="7">
    <source>
        <dbReference type="Proteomes" id="UP000627166"/>
    </source>
</evidence>
<dbReference type="SMART" id="SM00028">
    <property type="entry name" value="TPR"/>
    <property type="match status" value="5"/>
</dbReference>
<feature type="compositionally biased region" description="Basic and acidic residues" evidence="4">
    <location>
        <begin position="217"/>
        <end position="244"/>
    </location>
</feature>
<feature type="region of interest" description="Disordered" evidence="4">
    <location>
        <begin position="210"/>
        <end position="244"/>
    </location>
</feature>
<organism evidence="6 7">
    <name type="scientific">Clostridium faecium</name>
    <dbReference type="NCBI Taxonomy" id="2762223"/>
    <lineage>
        <taxon>Bacteria</taxon>
        <taxon>Bacillati</taxon>
        <taxon>Bacillota</taxon>
        <taxon>Clostridia</taxon>
        <taxon>Eubacteriales</taxon>
        <taxon>Clostridiaceae</taxon>
        <taxon>Clostridium</taxon>
    </lineage>
</organism>
<dbReference type="Pfam" id="PF13181">
    <property type="entry name" value="TPR_8"/>
    <property type="match status" value="1"/>
</dbReference>